<dbReference type="CDD" id="cd02022">
    <property type="entry name" value="DPCK"/>
    <property type="match status" value="1"/>
</dbReference>
<keyword evidence="6" id="KW-1185">Reference proteome</keyword>
<keyword evidence="3 5" id="KW-0418">Kinase</keyword>
<dbReference type="SUPFAM" id="SSF52540">
    <property type="entry name" value="P-loop containing nucleoside triphosphate hydrolases"/>
    <property type="match status" value="1"/>
</dbReference>
<comment type="caution">
    <text evidence="5">The sequence shown here is derived from an EMBL/GenBank/DDBJ whole genome shotgun (WGS) entry which is preliminary data.</text>
</comment>
<dbReference type="InterPro" id="IPR001977">
    <property type="entry name" value="Depp_CoAkinase"/>
</dbReference>
<sequence>MKKYKILGLTGQTGAGKSTVSKVFAKNGTAVINADELVAELYMPDSVCLKILSAEFGSDIILPNKNLDRKKLAQRAFATKEKTAVLGKLIHPFVLSLFLEKTEKLVNSDKKFIVFDAPQLFESKANVICDYIISVTADENIRKQRIMQRDGISEEMAESRINAQLSENYFKENSDFILENNGTKQELIDKAEGLFGYIRQVI</sequence>
<evidence type="ECO:0000313" key="5">
    <source>
        <dbReference type="EMBL" id="MBC5728328.1"/>
    </source>
</evidence>
<organism evidence="5 6">
    <name type="scientific">Ruminococcus intestinalis</name>
    <dbReference type="NCBI Taxonomy" id="2763066"/>
    <lineage>
        <taxon>Bacteria</taxon>
        <taxon>Bacillati</taxon>
        <taxon>Bacillota</taxon>
        <taxon>Clostridia</taxon>
        <taxon>Eubacteriales</taxon>
        <taxon>Oscillospiraceae</taxon>
        <taxon>Ruminococcus</taxon>
    </lineage>
</organism>
<feature type="binding site" evidence="3">
    <location>
        <begin position="14"/>
        <end position="19"/>
    </location>
    <ligand>
        <name>ATP</name>
        <dbReference type="ChEBI" id="CHEBI:30616"/>
    </ligand>
</feature>
<protein>
    <recommendedName>
        <fullName evidence="3 4">Dephospho-CoA kinase</fullName>
        <ecNumber evidence="3 4">2.7.1.24</ecNumber>
    </recommendedName>
    <alternativeName>
        <fullName evidence="3">Dephosphocoenzyme A kinase</fullName>
    </alternativeName>
</protein>
<dbReference type="Proteomes" id="UP000636755">
    <property type="component" value="Unassembled WGS sequence"/>
</dbReference>
<keyword evidence="2 3" id="KW-0067">ATP-binding</keyword>
<gene>
    <name evidence="3" type="primary">coaE</name>
    <name evidence="5" type="ORF">H8R91_07325</name>
</gene>
<dbReference type="PANTHER" id="PTHR10695:SF46">
    <property type="entry name" value="BIFUNCTIONAL COENZYME A SYNTHASE-RELATED"/>
    <property type="match status" value="1"/>
</dbReference>
<comment type="function">
    <text evidence="3">Catalyzes the phosphorylation of the 3'-hydroxyl group of dephosphocoenzyme A to form coenzyme A.</text>
</comment>
<dbReference type="Gene3D" id="3.40.50.300">
    <property type="entry name" value="P-loop containing nucleotide triphosphate hydrolases"/>
    <property type="match status" value="1"/>
</dbReference>
<dbReference type="GO" id="GO:0004140">
    <property type="term" value="F:dephospho-CoA kinase activity"/>
    <property type="evidence" value="ECO:0007669"/>
    <property type="project" value="UniProtKB-EC"/>
</dbReference>
<evidence type="ECO:0000256" key="4">
    <source>
        <dbReference type="NCBIfam" id="TIGR00152"/>
    </source>
</evidence>
<reference evidence="5 6" key="1">
    <citation type="submission" date="2020-08" db="EMBL/GenBank/DDBJ databases">
        <title>Genome public.</title>
        <authorList>
            <person name="Liu C."/>
            <person name="Sun Q."/>
        </authorList>
    </citation>
    <scope>NUCLEOTIDE SEQUENCE [LARGE SCALE GENOMIC DNA]</scope>
    <source>
        <strain evidence="5 6">NSJ-71</strain>
    </source>
</reference>
<name>A0ABR7HLF1_9FIRM</name>
<evidence type="ECO:0000256" key="3">
    <source>
        <dbReference type="HAMAP-Rule" id="MF_00376"/>
    </source>
</evidence>
<dbReference type="InterPro" id="IPR027417">
    <property type="entry name" value="P-loop_NTPase"/>
</dbReference>
<comment type="pathway">
    <text evidence="3">Cofactor biosynthesis; coenzyme A biosynthesis; CoA from (R)-pantothenate: step 5/5.</text>
</comment>
<dbReference type="RefSeq" id="WP_186935481.1">
    <property type="nucleotide sequence ID" value="NZ_JACOPS010000003.1"/>
</dbReference>
<keyword evidence="3" id="KW-0963">Cytoplasm</keyword>
<dbReference type="PROSITE" id="PS51219">
    <property type="entry name" value="DPCK"/>
    <property type="match status" value="1"/>
</dbReference>
<keyword evidence="3 5" id="KW-0808">Transferase</keyword>
<dbReference type="Pfam" id="PF01121">
    <property type="entry name" value="CoaE"/>
    <property type="match status" value="1"/>
</dbReference>
<dbReference type="EMBL" id="JACOPS010000003">
    <property type="protein sequence ID" value="MBC5728328.1"/>
    <property type="molecule type" value="Genomic_DNA"/>
</dbReference>
<dbReference type="EC" id="2.7.1.24" evidence="3 4"/>
<accession>A0ABR7HLF1</accession>
<dbReference type="PANTHER" id="PTHR10695">
    <property type="entry name" value="DEPHOSPHO-COA KINASE-RELATED"/>
    <property type="match status" value="1"/>
</dbReference>
<proteinExistence type="inferred from homology"/>
<keyword evidence="1 3" id="KW-0547">Nucleotide-binding</keyword>
<dbReference type="NCBIfam" id="TIGR00152">
    <property type="entry name" value="dephospho-CoA kinase"/>
    <property type="match status" value="1"/>
</dbReference>
<comment type="catalytic activity">
    <reaction evidence="3">
        <text>3'-dephospho-CoA + ATP = ADP + CoA + H(+)</text>
        <dbReference type="Rhea" id="RHEA:18245"/>
        <dbReference type="ChEBI" id="CHEBI:15378"/>
        <dbReference type="ChEBI" id="CHEBI:30616"/>
        <dbReference type="ChEBI" id="CHEBI:57287"/>
        <dbReference type="ChEBI" id="CHEBI:57328"/>
        <dbReference type="ChEBI" id="CHEBI:456216"/>
        <dbReference type="EC" id="2.7.1.24"/>
    </reaction>
</comment>
<dbReference type="HAMAP" id="MF_00376">
    <property type="entry name" value="Dephospho_CoA_kinase"/>
    <property type="match status" value="1"/>
</dbReference>
<evidence type="ECO:0000256" key="2">
    <source>
        <dbReference type="ARBA" id="ARBA00022840"/>
    </source>
</evidence>
<keyword evidence="3" id="KW-0173">Coenzyme A biosynthesis</keyword>
<comment type="similarity">
    <text evidence="3">Belongs to the CoaE family.</text>
</comment>
<comment type="subcellular location">
    <subcellularLocation>
        <location evidence="3">Cytoplasm</location>
    </subcellularLocation>
</comment>
<evidence type="ECO:0000256" key="1">
    <source>
        <dbReference type="ARBA" id="ARBA00022741"/>
    </source>
</evidence>
<evidence type="ECO:0000313" key="6">
    <source>
        <dbReference type="Proteomes" id="UP000636755"/>
    </source>
</evidence>